<evidence type="ECO:0000256" key="6">
    <source>
        <dbReference type="ARBA" id="ARBA00022801"/>
    </source>
</evidence>
<keyword evidence="11" id="KW-1185">Reference proteome</keyword>
<reference evidence="10 11" key="1">
    <citation type="journal article" date="2021" name="Genome Biol.">
        <title>AFLAP: assembly-free linkage analysis pipeline using k-mers from genome sequencing data.</title>
        <authorList>
            <person name="Fletcher K."/>
            <person name="Zhang L."/>
            <person name="Gil J."/>
            <person name="Han R."/>
            <person name="Cavanaugh K."/>
            <person name="Michelmore R."/>
        </authorList>
    </citation>
    <scope>NUCLEOTIDE SEQUENCE [LARGE SCALE GENOMIC DNA]</scope>
    <source>
        <strain evidence="10 11">SF5</strain>
    </source>
</reference>
<keyword evidence="6" id="KW-0378">Hydrolase</keyword>
<dbReference type="GeneID" id="94348729"/>
<dbReference type="GO" id="GO:0016579">
    <property type="term" value="P:protein deubiquitination"/>
    <property type="evidence" value="ECO:0007669"/>
    <property type="project" value="InterPro"/>
</dbReference>
<dbReference type="PROSITE" id="PS50235">
    <property type="entry name" value="USP_3"/>
    <property type="match status" value="1"/>
</dbReference>
<dbReference type="Proteomes" id="UP000294530">
    <property type="component" value="Unassembled WGS sequence"/>
</dbReference>
<evidence type="ECO:0000256" key="2">
    <source>
        <dbReference type="ARBA" id="ARBA00009085"/>
    </source>
</evidence>
<protein>
    <recommendedName>
        <fullName evidence="3">ubiquitinyl hydrolase 1</fullName>
        <ecNumber evidence="3">3.4.19.12</ecNumber>
    </recommendedName>
</protein>
<dbReference type="InterPro" id="IPR018200">
    <property type="entry name" value="USP_CS"/>
</dbReference>
<dbReference type="CDD" id="cd02257">
    <property type="entry name" value="Peptidase_C19"/>
    <property type="match status" value="1"/>
</dbReference>
<keyword evidence="5" id="KW-0833">Ubl conjugation pathway</keyword>
<feature type="compositionally biased region" description="Polar residues" evidence="8">
    <location>
        <begin position="570"/>
        <end position="588"/>
    </location>
</feature>
<accession>A0A976FQ03</accession>
<feature type="compositionally biased region" description="Polar residues" evidence="8">
    <location>
        <begin position="233"/>
        <end position="244"/>
    </location>
</feature>
<dbReference type="PROSITE" id="PS00972">
    <property type="entry name" value="USP_1"/>
    <property type="match status" value="1"/>
</dbReference>
<gene>
    <name evidence="10" type="ORF">CCR75_004973</name>
</gene>
<dbReference type="InterPro" id="IPR050164">
    <property type="entry name" value="Peptidase_C19"/>
</dbReference>
<dbReference type="RefSeq" id="XP_067820499.1">
    <property type="nucleotide sequence ID" value="XM_067963058.1"/>
</dbReference>
<dbReference type="PANTHER" id="PTHR24006:SF888">
    <property type="entry name" value="UBIQUITIN CARBOXYL-TERMINAL HYDROLASE 30"/>
    <property type="match status" value="1"/>
</dbReference>
<dbReference type="PROSITE" id="PS00973">
    <property type="entry name" value="USP_2"/>
    <property type="match status" value="1"/>
</dbReference>
<dbReference type="InterPro" id="IPR028889">
    <property type="entry name" value="USP"/>
</dbReference>
<dbReference type="OrthoDB" id="289038at2759"/>
<evidence type="ECO:0000256" key="8">
    <source>
        <dbReference type="SAM" id="MobiDB-lite"/>
    </source>
</evidence>
<keyword evidence="7" id="KW-0788">Thiol protease</keyword>
<dbReference type="GO" id="GO:0005829">
    <property type="term" value="C:cytosol"/>
    <property type="evidence" value="ECO:0007669"/>
    <property type="project" value="TreeGrafter"/>
</dbReference>
<dbReference type="GO" id="GO:0005634">
    <property type="term" value="C:nucleus"/>
    <property type="evidence" value="ECO:0007669"/>
    <property type="project" value="TreeGrafter"/>
</dbReference>
<evidence type="ECO:0000313" key="11">
    <source>
        <dbReference type="Proteomes" id="UP000294530"/>
    </source>
</evidence>
<dbReference type="GO" id="GO:0006508">
    <property type="term" value="P:proteolysis"/>
    <property type="evidence" value="ECO:0007669"/>
    <property type="project" value="UniProtKB-KW"/>
</dbReference>
<comment type="catalytic activity">
    <reaction evidence="1">
        <text>Thiol-dependent hydrolysis of ester, thioester, amide, peptide and isopeptide bonds formed by the C-terminal Gly of ubiquitin (a 76-residue protein attached to proteins as an intracellular targeting signal).</text>
        <dbReference type="EC" id="3.4.19.12"/>
    </reaction>
</comment>
<dbReference type="KEGG" id="blac:94348729"/>
<feature type="compositionally biased region" description="Basic residues" evidence="8">
    <location>
        <begin position="632"/>
        <end position="648"/>
    </location>
</feature>
<keyword evidence="4" id="KW-0645">Protease</keyword>
<evidence type="ECO:0000313" key="10">
    <source>
        <dbReference type="EMBL" id="TDH71000.1"/>
    </source>
</evidence>
<dbReference type="InterPro" id="IPR001394">
    <property type="entry name" value="Peptidase_C19_UCH"/>
</dbReference>
<dbReference type="SUPFAM" id="SSF54001">
    <property type="entry name" value="Cysteine proteinases"/>
    <property type="match status" value="1"/>
</dbReference>
<dbReference type="EC" id="3.4.19.12" evidence="3"/>
<sequence>MDTLQKTSMHSPGLTARIKREVTYSAMDLQQDINGWQIFTGMTPSGHNDHVSWLHFPVAQPCVENTDLEFTDRQLDPLEWVELLEQTECLDYVSPDIDACIERQSRMEGNQELDLTGREFVDSPAILKISLLGSLPSAESSALLMPVIGNLARRPGLREHIPRQSLVEHTEDHRTGMYPAMAEKYAQTKRPARRSNVAVEPCASTSTSRSASRSLSFEDTQRSKTRHKRASWSGHSRVSNTSTASRRECKSARKSKDCIIPGCTKGARSRGLCKRHGGGKRCTHSGCSRSDQGGGFCIAHGGGSLSISLKISFISFFPDSVFTQENVAPPKAAKIQLNLEDSAKAMEAERDADQKDVPKAAKQKDFVVATERKPLNISYHTLQSDRWMLIKLSFHFCVSNMANIEIECIKNVALEISRDDGKIESKLLQTDIALRKEVGNARLVSGDTMIWVGKGSLTCKDSNHVPVSTRTVRLENGKRCFVFTIPLDAVGRQFYTELKNQVEGVKVRKKKRKLHEDLSLGKVFTPVNTPLSPTKEPLPLLTLPVTETVTLKSSPLADLGIPPMRHPSPLSVSIKQSTPYLHSPSDSPFRSPLRKKSRLSKSPLSGNRVFTNMGEVQARTPASKLQSPARALKLRAGRSSPHLKRHSSHAPDSQSSDVKHETNLSSGEDVRRKSITGSIKKRVRSLKLILDNDSSIKEAEAQAQNKLTSHFLQMNLPPSFHDKSARKFNVPVDIGSEGRDIVDANVTAVIASESPEDGAKRSTHGLLNLGNYCYMNAIVQALAALPEFVTAVLDEGNLLRAIQMHLNRNSKGKTMEQVKTVFNKWRTSGDAKQLPLQYTLSQMLQRVANGSETPINPEPLKNVMGKKNSIFATHFQQDAHEFLLNLVSEYEQELVQMVHDVTAKIQEEATTSSTAQNSSLVHFFRNDLKTKSAVQEKSDRSVDAKLDLICRLTPAKSFRAEFNRTLTCRKCGYSRKQPETFYDFSLDLPCKSFSEPQCIAEQEPQAQPSPEKQCFCDLTAVSAREGYYCCPKASCSYQQKIENGVEPAKSPAKPTIAVMKSTVSPLMSTGDCASRPQHIELGSLIRKQFDIEVLQVNCEQCKEGREAQSAYEIQSLPSVLVFHLKRFEVNPHTGDLYKRCDPIVPPAKIDLANFINLASSTGGETRYALKSVIHHIGKTIDEGHYVADVCNTNAQWIRRNDTHESMISEECALQAYRSQESCYMFFYTKFQRSGDENGKENLLVNRVNAPDENEKNFSHQQQGSSINELRAFL</sequence>
<feature type="compositionally biased region" description="Basic and acidic residues" evidence="8">
    <location>
        <begin position="657"/>
        <end position="672"/>
    </location>
</feature>
<dbReference type="Pfam" id="PF00443">
    <property type="entry name" value="UCH"/>
    <property type="match status" value="1"/>
</dbReference>
<dbReference type="Gene3D" id="3.90.70.10">
    <property type="entry name" value="Cysteine proteinases"/>
    <property type="match status" value="1"/>
</dbReference>
<dbReference type="Pfam" id="PF24906">
    <property type="entry name" value="Zf_WRKY19"/>
    <property type="match status" value="2"/>
</dbReference>
<dbReference type="AlphaFoldDB" id="A0A976FQ03"/>
<organism evidence="10 11">
    <name type="scientific">Bremia lactucae</name>
    <name type="common">Lettuce downy mildew</name>
    <dbReference type="NCBI Taxonomy" id="4779"/>
    <lineage>
        <taxon>Eukaryota</taxon>
        <taxon>Sar</taxon>
        <taxon>Stramenopiles</taxon>
        <taxon>Oomycota</taxon>
        <taxon>Peronosporomycetes</taxon>
        <taxon>Peronosporales</taxon>
        <taxon>Peronosporaceae</taxon>
        <taxon>Bremia</taxon>
    </lineage>
</organism>
<name>A0A976FQ03_BRELC</name>
<feature type="domain" description="USP" evidence="9">
    <location>
        <begin position="764"/>
        <end position="1230"/>
    </location>
</feature>
<evidence type="ECO:0000256" key="4">
    <source>
        <dbReference type="ARBA" id="ARBA00022670"/>
    </source>
</evidence>
<dbReference type="EMBL" id="SHOA02000001">
    <property type="protein sequence ID" value="TDH71000.1"/>
    <property type="molecule type" value="Genomic_DNA"/>
</dbReference>
<comment type="caution">
    <text evidence="10">The sequence shown here is derived from an EMBL/GenBank/DDBJ whole genome shotgun (WGS) entry which is preliminary data.</text>
</comment>
<evidence type="ECO:0000256" key="1">
    <source>
        <dbReference type="ARBA" id="ARBA00000707"/>
    </source>
</evidence>
<feature type="compositionally biased region" description="Low complexity" evidence="8">
    <location>
        <begin position="203"/>
        <end position="214"/>
    </location>
</feature>
<feature type="region of interest" description="Disordered" evidence="8">
    <location>
        <begin position="555"/>
        <end position="673"/>
    </location>
</feature>
<dbReference type="PANTHER" id="PTHR24006">
    <property type="entry name" value="UBIQUITIN CARBOXYL-TERMINAL HYDROLASE"/>
    <property type="match status" value="1"/>
</dbReference>
<evidence type="ECO:0000259" key="9">
    <source>
        <dbReference type="PROSITE" id="PS50235"/>
    </source>
</evidence>
<dbReference type="InterPro" id="IPR038765">
    <property type="entry name" value="Papain-like_cys_pep_sf"/>
</dbReference>
<comment type="similarity">
    <text evidence="2">Belongs to the peptidase C19 family.</text>
</comment>
<feature type="region of interest" description="Disordered" evidence="8">
    <location>
        <begin position="188"/>
        <end position="248"/>
    </location>
</feature>
<dbReference type="GO" id="GO:0004843">
    <property type="term" value="F:cysteine-type deubiquitinase activity"/>
    <property type="evidence" value="ECO:0007669"/>
    <property type="project" value="UniProtKB-EC"/>
</dbReference>
<evidence type="ECO:0000256" key="3">
    <source>
        <dbReference type="ARBA" id="ARBA00012759"/>
    </source>
</evidence>
<evidence type="ECO:0000256" key="5">
    <source>
        <dbReference type="ARBA" id="ARBA00022786"/>
    </source>
</evidence>
<dbReference type="InterPro" id="IPR056866">
    <property type="entry name" value="Znf_WRKY19"/>
</dbReference>
<proteinExistence type="inferred from homology"/>
<evidence type="ECO:0000256" key="7">
    <source>
        <dbReference type="ARBA" id="ARBA00022807"/>
    </source>
</evidence>